<evidence type="ECO:0000313" key="2">
    <source>
        <dbReference type="EMBL" id="SBV35252.1"/>
    </source>
</evidence>
<dbReference type="AlphaFoldDB" id="A0A1Y5PZ02"/>
<dbReference type="EMBL" id="FLTS01000001">
    <property type="protein sequence ID" value="SBV35252.1"/>
    <property type="molecule type" value="Genomic_DNA"/>
</dbReference>
<sequence length="154" mass="16106">MNARVFGLTAFATLCAASASTAMALARGEAPDTPLIVSLPPGGCTLRVFPDGSGNIHYGAAPRIVRVAAQAFDFGQVLQSLRSRMQGRGAETHGDARPGAGVVFPGTNVAERFDDTALVRSLLETGWKSRLPPAGTWHENDDAHAVIKGTCGFD</sequence>
<evidence type="ECO:0000256" key="1">
    <source>
        <dbReference type="SAM" id="SignalP"/>
    </source>
</evidence>
<keyword evidence="1" id="KW-0732">Signal</keyword>
<feature type="chain" id="PRO_5012938377" description="Secreted protein" evidence="1">
    <location>
        <begin position="25"/>
        <end position="154"/>
    </location>
</feature>
<reference evidence="2" key="1">
    <citation type="submission" date="2016-03" db="EMBL/GenBank/DDBJ databases">
        <authorList>
            <person name="Ploux O."/>
        </authorList>
    </citation>
    <scope>NUCLEOTIDE SEQUENCE</scope>
    <source>
        <strain evidence="2">UC10</strain>
    </source>
</reference>
<gene>
    <name evidence="2" type="ORF">STPYR_10182</name>
</gene>
<evidence type="ECO:0008006" key="3">
    <source>
        <dbReference type="Google" id="ProtNLM"/>
    </source>
</evidence>
<proteinExistence type="predicted"/>
<accession>A0A1Y5PZ02</accession>
<feature type="signal peptide" evidence="1">
    <location>
        <begin position="1"/>
        <end position="24"/>
    </location>
</feature>
<name>A0A1Y5PZ02_9GAMM</name>
<organism evidence="2">
    <name type="scientific">uncultured Stenotrophomonas sp</name>
    <dbReference type="NCBI Taxonomy" id="165438"/>
    <lineage>
        <taxon>Bacteria</taxon>
        <taxon>Pseudomonadati</taxon>
        <taxon>Pseudomonadota</taxon>
        <taxon>Gammaproteobacteria</taxon>
        <taxon>Lysobacterales</taxon>
        <taxon>Lysobacteraceae</taxon>
        <taxon>Stenotrophomonas</taxon>
        <taxon>environmental samples</taxon>
    </lineage>
</organism>
<protein>
    <recommendedName>
        <fullName evidence="3">Secreted protein</fullName>
    </recommendedName>
</protein>